<dbReference type="EMBL" id="JBHSSK010000026">
    <property type="protein sequence ID" value="MFC6207861.1"/>
    <property type="molecule type" value="Genomic_DNA"/>
</dbReference>
<keyword evidence="1" id="KW-0812">Transmembrane</keyword>
<feature type="transmembrane region" description="Helical" evidence="1">
    <location>
        <begin position="12"/>
        <end position="30"/>
    </location>
</feature>
<dbReference type="Pfam" id="PF13630">
    <property type="entry name" value="SdpI"/>
    <property type="match status" value="1"/>
</dbReference>
<organism evidence="2 3">
    <name type="scientific">Levilactobacillus tongjiangensis</name>
    <dbReference type="NCBI Taxonomy" id="2486023"/>
    <lineage>
        <taxon>Bacteria</taxon>
        <taxon>Bacillati</taxon>
        <taxon>Bacillota</taxon>
        <taxon>Bacilli</taxon>
        <taxon>Lactobacillales</taxon>
        <taxon>Lactobacillaceae</taxon>
        <taxon>Levilactobacillus</taxon>
    </lineage>
</organism>
<dbReference type="InterPro" id="IPR025962">
    <property type="entry name" value="SdpI/YhfL"/>
</dbReference>
<feature type="transmembrane region" description="Helical" evidence="1">
    <location>
        <begin position="36"/>
        <end position="58"/>
    </location>
</feature>
<proteinExistence type="predicted"/>
<gene>
    <name evidence="2" type="ORF">ACFP1G_10355</name>
</gene>
<reference evidence="3" key="1">
    <citation type="journal article" date="2019" name="Int. J. Syst. Evol. Microbiol.">
        <title>The Global Catalogue of Microorganisms (GCM) 10K type strain sequencing project: providing services to taxonomists for standard genome sequencing and annotation.</title>
        <authorList>
            <consortium name="The Broad Institute Genomics Platform"/>
            <consortium name="The Broad Institute Genome Sequencing Center for Infectious Disease"/>
            <person name="Wu L."/>
            <person name="Ma J."/>
        </authorList>
    </citation>
    <scope>NUCLEOTIDE SEQUENCE [LARGE SCALE GENOMIC DNA]</scope>
    <source>
        <strain evidence="3">CCM 8905</strain>
    </source>
</reference>
<accession>A0ABW1STN5</accession>
<evidence type="ECO:0000313" key="3">
    <source>
        <dbReference type="Proteomes" id="UP001596254"/>
    </source>
</evidence>
<name>A0ABW1STN5_9LACO</name>
<comment type="caution">
    <text evidence="2">The sequence shown here is derived from an EMBL/GenBank/DDBJ whole genome shotgun (WGS) entry which is preliminary data.</text>
</comment>
<keyword evidence="1" id="KW-1133">Transmembrane helix</keyword>
<keyword evidence="3" id="KW-1185">Reference proteome</keyword>
<keyword evidence="1" id="KW-0472">Membrane</keyword>
<sequence length="194" mass="21261">MKKIIGLFAGDWIVVGILWLGMLGPLQWRLGHSSQTYPLLLLLTDTLVGLSLGEFFWLNKTKVLSKSQKIVADLSLVVGLIGLLLLLFPHALTRLTVISNPSVLGLIWLILAVALAYVPRNHLIGIRLPWTYDSDRVWQQTNLLGARLVLATGCLTILANGLGGLKWGIGMLLVGSIGMLIAVIPYSLWVVRHP</sequence>
<protein>
    <submittedName>
        <fullName evidence="2">SdpI family protein</fullName>
    </submittedName>
</protein>
<evidence type="ECO:0000313" key="2">
    <source>
        <dbReference type="EMBL" id="MFC6207861.1"/>
    </source>
</evidence>
<feature type="transmembrane region" description="Helical" evidence="1">
    <location>
        <begin position="144"/>
        <end position="163"/>
    </location>
</feature>
<evidence type="ECO:0000256" key="1">
    <source>
        <dbReference type="SAM" id="Phobius"/>
    </source>
</evidence>
<dbReference type="Proteomes" id="UP001596254">
    <property type="component" value="Unassembled WGS sequence"/>
</dbReference>
<feature type="transmembrane region" description="Helical" evidence="1">
    <location>
        <begin position="169"/>
        <end position="191"/>
    </location>
</feature>
<feature type="transmembrane region" description="Helical" evidence="1">
    <location>
        <begin position="98"/>
        <end position="118"/>
    </location>
</feature>
<feature type="transmembrane region" description="Helical" evidence="1">
    <location>
        <begin position="70"/>
        <end position="92"/>
    </location>
</feature>